<dbReference type="EMBL" id="JAGKQH010000013">
    <property type="protein sequence ID" value="KAG6584248.1"/>
    <property type="molecule type" value="Genomic_DNA"/>
</dbReference>
<feature type="region of interest" description="Disordered" evidence="1">
    <location>
        <begin position="40"/>
        <end position="112"/>
    </location>
</feature>
<feature type="compositionally biased region" description="Polar residues" evidence="1">
    <location>
        <begin position="40"/>
        <end position="56"/>
    </location>
</feature>
<dbReference type="Proteomes" id="UP000685013">
    <property type="component" value="Chromosome 13"/>
</dbReference>
<protein>
    <submittedName>
        <fullName evidence="2">Uncharacterized protein</fullName>
    </submittedName>
</protein>
<feature type="compositionally biased region" description="Low complexity" evidence="1">
    <location>
        <begin position="89"/>
        <end position="103"/>
    </location>
</feature>
<feature type="non-terminal residue" evidence="2">
    <location>
        <position position="1"/>
    </location>
</feature>
<reference evidence="2 3" key="1">
    <citation type="journal article" date="2021" name="Hortic Res">
        <title>The domestication of Cucurbita argyrosperma as revealed by the genome of its wild relative.</title>
        <authorList>
            <person name="Barrera-Redondo J."/>
            <person name="Sanchez-de la Vega G."/>
            <person name="Aguirre-Liguori J.A."/>
            <person name="Castellanos-Morales G."/>
            <person name="Gutierrez-Guerrero Y.T."/>
            <person name="Aguirre-Dugua X."/>
            <person name="Aguirre-Planter E."/>
            <person name="Tenaillon M.I."/>
            <person name="Lira-Saade R."/>
            <person name="Eguiarte L.E."/>
        </authorList>
    </citation>
    <scope>NUCLEOTIDE SEQUENCE [LARGE SCALE GENOMIC DNA]</scope>
    <source>
        <strain evidence="2">JBR-2021</strain>
    </source>
</reference>
<keyword evidence="3" id="KW-1185">Reference proteome</keyword>
<evidence type="ECO:0000313" key="2">
    <source>
        <dbReference type="EMBL" id="KAG6584248.1"/>
    </source>
</evidence>
<evidence type="ECO:0000256" key="1">
    <source>
        <dbReference type="SAM" id="MobiDB-lite"/>
    </source>
</evidence>
<accession>A0AAV6MPN7</accession>
<dbReference type="AlphaFoldDB" id="A0AAV6MPN7"/>
<gene>
    <name evidence="2" type="ORF">SDJN03_20180</name>
</gene>
<comment type="caution">
    <text evidence="2">The sequence shown here is derived from an EMBL/GenBank/DDBJ whole genome shotgun (WGS) entry which is preliminary data.</text>
</comment>
<sequence length="165" mass="17885">MIGKERRSSESLCEKSMLLLANLIKLSSSIPFANTANEATAGTSATRERSGGNSAATPLIPGSRRLQEPQSRAKPIYVTKPGGGSFQISHGSPRYSPSSSSSSNVIPGESDCDEANVDGWASKYIERVHRNRKDFDQYPTNEKPYSMGKNRLRTATSYGSARINP</sequence>
<proteinExistence type="predicted"/>
<feature type="region of interest" description="Disordered" evidence="1">
    <location>
        <begin position="132"/>
        <end position="165"/>
    </location>
</feature>
<evidence type="ECO:0000313" key="3">
    <source>
        <dbReference type="Proteomes" id="UP000685013"/>
    </source>
</evidence>
<organism evidence="2 3">
    <name type="scientific">Cucurbita argyrosperma subsp. sororia</name>
    <dbReference type="NCBI Taxonomy" id="37648"/>
    <lineage>
        <taxon>Eukaryota</taxon>
        <taxon>Viridiplantae</taxon>
        <taxon>Streptophyta</taxon>
        <taxon>Embryophyta</taxon>
        <taxon>Tracheophyta</taxon>
        <taxon>Spermatophyta</taxon>
        <taxon>Magnoliopsida</taxon>
        <taxon>eudicotyledons</taxon>
        <taxon>Gunneridae</taxon>
        <taxon>Pentapetalae</taxon>
        <taxon>rosids</taxon>
        <taxon>fabids</taxon>
        <taxon>Cucurbitales</taxon>
        <taxon>Cucurbitaceae</taxon>
        <taxon>Cucurbiteae</taxon>
        <taxon>Cucurbita</taxon>
    </lineage>
</organism>
<name>A0AAV6MPN7_9ROSI</name>